<dbReference type="EMBL" id="BJTG01000002">
    <property type="protein sequence ID" value="GEJ55951.1"/>
    <property type="molecule type" value="Genomic_DNA"/>
</dbReference>
<evidence type="ECO:0000313" key="3">
    <source>
        <dbReference type="Proteomes" id="UP000503640"/>
    </source>
</evidence>
<evidence type="ECO:0008006" key="4">
    <source>
        <dbReference type="Google" id="ProtNLM"/>
    </source>
</evidence>
<evidence type="ECO:0000313" key="2">
    <source>
        <dbReference type="EMBL" id="GEJ55951.1"/>
    </source>
</evidence>
<feature type="coiled-coil region" evidence="1">
    <location>
        <begin position="73"/>
        <end position="100"/>
    </location>
</feature>
<dbReference type="Gene3D" id="1.10.10.60">
    <property type="entry name" value="Homeodomain-like"/>
    <property type="match status" value="1"/>
</dbReference>
<dbReference type="Pfam" id="PF01527">
    <property type="entry name" value="HTH_Tnp_1"/>
    <property type="match status" value="1"/>
</dbReference>
<protein>
    <recommendedName>
        <fullName evidence="4">Transposase</fullName>
    </recommendedName>
</protein>
<organism evidence="2 3">
    <name type="scientific">Anaeromyxobacter diazotrophicus</name>
    <dbReference type="NCBI Taxonomy" id="2590199"/>
    <lineage>
        <taxon>Bacteria</taxon>
        <taxon>Pseudomonadati</taxon>
        <taxon>Myxococcota</taxon>
        <taxon>Myxococcia</taxon>
        <taxon>Myxococcales</taxon>
        <taxon>Cystobacterineae</taxon>
        <taxon>Anaeromyxobacteraceae</taxon>
        <taxon>Anaeromyxobacter</taxon>
    </lineage>
</organism>
<evidence type="ECO:0000256" key="1">
    <source>
        <dbReference type="SAM" id="Coils"/>
    </source>
</evidence>
<dbReference type="PANTHER" id="PTHR33215">
    <property type="entry name" value="PROTEIN DISTAL ANTENNA"/>
    <property type="match status" value="1"/>
</dbReference>
<keyword evidence="3" id="KW-1185">Reference proteome</keyword>
<reference evidence="3" key="1">
    <citation type="journal article" date="2020" name="Appl. Environ. Microbiol.">
        <title>Diazotrophic Anaeromyxobacter Isolates from Soils.</title>
        <authorList>
            <person name="Masuda Y."/>
            <person name="Yamanaka H."/>
            <person name="Xu Z.X."/>
            <person name="Shiratori Y."/>
            <person name="Aono T."/>
            <person name="Amachi S."/>
            <person name="Senoo K."/>
            <person name="Itoh H."/>
        </authorList>
    </citation>
    <scope>NUCLEOTIDE SEQUENCE [LARGE SCALE GENOMIC DNA]</scope>
    <source>
        <strain evidence="3">R267</strain>
    </source>
</reference>
<keyword evidence="1" id="KW-0175">Coiled coil</keyword>
<comment type="caution">
    <text evidence="2">The sequence shown here is derived from an EMBL/GenBank/DDBJ whole genome shotgun (WGS) entry which is preliminary data.</text>
</comment>
<dbReference type="GO" id="GO:0003677">
    <property type="term" value="F:DNA binding"/>
    <property type="evidence" value="ECO:0007669"/>
    <property type="project" value="InterPro"/>
</dbReference>
<dbReference type="PANTHER" id="PTHR33215:SF13">
    <property type="entry name" value="PROTEIN DISTAL ANTENNA"/>
    <property type="match status" value="1"/>
</dbReference>
<gene>
    <name evidence="2" type="ORF">AMYX_06920</name>
</gene>
<dbReference type="Proteomes" id="UP000503640">
    <property type="component" value="Unassembled WGS sequence"/>
</dbReference>
<dbReference type="GO" id="GO:0006313">
    <property type="term" value="P:DNA transposition"/>
    <property type="evidence" value="ECO:0007669"/>
    <property type="project" value="InterPro"/>
</dbReference>
<proteinExistence type="predicted"/>
<name>A0A7I9VHT6_9BACT</name>
<dbReference type="InterPro" id="IPR009057">
    <property type="entry name" value="Homeodomain-like_sf"/>
</dbReference>
<accession>A0A7I9VHT6</accession>
<sequence length="131" mass="14490">MASTVSDMPEGKKRRPRRSFTDEFKAEVVKKVLSGGKTAGQVARELDLTETAVRAWVAQAKVDRGKGPPGALTTAEKEELARLRKENRELREDREILKKAAAGSTGHRNDSVQSTGWRFEAQCLSRALVEP</sequence>
<dbReference type="SUPFAM" id="SSF46689">
    <property type="entry name" value="Homeodomain-like"/>
    <property type="match status" value="1"/>
</dbReference>
<dbReference type="InterPro" id="IPR002514">
    <property type="entry name" value="Transposase_8"/>
</dbReference>
<dbReference type="InterPro" id="IPR051839">
    <property type="entry name" value="RD_transcriptional_regulator"/>
</dbReference>
<dbReference type="AlphaFoldDB" id="A0A7I9VHT6"/>
<dbReference type="GO" id="GO:0004803">
    <property type="term" value="F:transposase activity"/>
    <property type="evidence" value="ECO:0007669"/>
    <property type="project" value="InterPro"/>
</dbReference>